<dbReference type="Pfam" id="PF13412">
    <property type="entry name" value="HTH_24"/>
    <property type="match status" value="1"/>
</dbReference>
<keyword evidence="2" id="KW-0238">DNA-binding</keyword>
<dbReference type="SUPFAM" id="SSF46785">
    <property type="entry name" value="Winged helix' DNA-binding domain"/>
    <property type="match status" value="1"/>
</dbReference>
<dbReference type="SUPFAM" id="SSF54909">
    <property type="entry name" value="Dimeric alpha+beta barrel"/>
    <property type="match status" value="1"/>
</dbReference>
<evidence type="ECO:0000256" key="1">
    <source>
        <dbReference type="ARBA" id="ARBA00023015"/>
    </source>
</evidence>
<organism evidence="5 6">
    <name type="scientific">Paenibacillus borealis</name>
    <dbReference type="NCBI Taxonomy" id="160799"/>
    <lineage>
        <taxon>Bacteria</taxon>
        <taxon>Bacillati</taxon>
        <taxon>Bacillota</taxon>
        <taxon>Bacilli</taxon>
        <taxon>Bacillales</taxon>
        <taxon>Paenibacillaceae</taxon>
        <taxon>Paenibacillus</taxon>
    </lineage>
</organism>
<dbReference type="GO" id="GO:0043200">
    <property type="term" value="P:response to amino acid"/>
    <property type="evidence" value="ECO:0007669"/>
    <property type="project" value="TreeGrafter"/>
</dbReference>
<dbReference type="InterPro" id="IPR036388">
    <property type="entry name" value="WH-like_DNA-bd_sf"/>
</dbReference>
<evidence type="ECO:0000256" key="3">
    <source>
        <dbReference type="ARBA" id="ARBA00023163"/>
    </source>
</evidence>
<protein>
    <submittedName>
        <fullName evidence="5">AsnC family transcriptional regulator</fullName>
    </submittedName>
</protein>
<dbReference type="HOGENOM" id="CLU_091233_3_0_9"/>
<dbReference type="EMBL" id="CP009285">
    <property type="protein sequence ID" value="AIQ57688.1"/>
    <property type="molecule type" value="Genomic_DNA"/>
</dbReference>
<evidence type="ECO:0000313" key="6">
    <source>
        <dbReference type="Proteomes" id="UP000029518"/>
    </source>
</evidence>
<dbReference type="InterPro" id="IPR019887">
    <property type="entry name" value="Tscrpt_reg_AsnC/Lrp_C"/>
</dbReference>
<keyword evidence="3" id="KW-0804">Transcription</keyword>
<dbReference type="InterPro" id="IPR036390">
    <property type="entry name" value="WH_DNA-bd_sf"/>
</dbReference>
<dbReference type="AlphaFoldDB" id="A0A089LEW0"/>
<dbReference type="PRINTS" id="PR00033">
    <property type="entry name" value="HTHASNC"/>
</dbReference>
<name>A0A089LEW0_PAEBO</name>
<dbReference type="Gene3D" id="3.30.70.920">
    <property type="match status" value="1"/>
</dbReference>
<accession>A0A089LEW0</accession>
<feature type="domain" description="HTH asnC-type" evidence="4">
    <location>
        <begin position="1"/>
        <end position="62"/>
    </location>
</feature>
<dbReference type="OrthoDB" id="34294at2"/>
<dbReference type="PROSITE" id="PS50956">
    <property type="entry name" value="HTH_ASNC_2"/>
    <property type="match status" value="1"/>
</dbReference>
<reference evidence="5" key="1">
    <citation type="submission" date="2014-08" db="EMBL/GenBank/DDBJ databases">
        <title>Comparative genomics of the Paenibacillus odorifer group.</title>
        <authorList>
            <person name="den Bakker H.C."/>
            <person name="Tsai Y.-C.Y.-C."/>
            <person name="Martin N."/>
            <person name="Korlach J."/>
            <person name="Wiedmann M."/>
        </authorList>
    </citation>
    <scope>NUCLEOTIDE SEQUENCE [LARGE SCALE GENOMIC DNA]</scope>
    <source>
        <strain evidence="5">DSM 13188</strain>
    </source>
</reference>
<proteinExistence type="predicted"/>
<dbReference type="Gene3D" id="1.10.10.10">
    <property type="entry name" value="Winged helix-like DNA-binding domain superfamily/Winged helix DNA-binding domain"/>
    <property type="match status" value="1"/>
</dbReference>
<gene>
    <name evidence="5" type="ORF">PBOR_12675</name>
</gene>
<dbReference type="InterPro" id="IPR019888">
    <property type="entry name" value="Tscrpt_reg_AsnC-like"/>
</dbReference>
<dbReference type="RefSeq" id="WP_042211884.1">
    <property type="nucleotide sequence ID" value="NZ_CP009285.1"/>
</dbReference>
<evidence type="ECO:0000313" key="5">
    <source>
        <dbReference type="EMBL" id="AIQ57688.1"/>
    </source>
</evidence>
<evidence type="ECO:0000259" key="4">
    <source>
        <dbReference type="PROSITE" id="PS50956"/>
    </source>
</evidence>
<dbReference type="SMART" id="SM00344">
    <property type="entry name" value="HTH_ASNC"/>
    <property type="match status" value="1"/>
</dbReference>
<keyword evidence="1" id="KW-0805">Transcription regulation</keyword>
<dbReference type="CDD" id="cd00090">
    <property type="entry name" value="HTH_ARSR"/>
    <property type="match status" value="1"/>
</dbReference>
<dbReference type="PROSITE" id="PS00519">
    <property type="entry name" value="HTH_ASNC_1"/>
    <property type="match status" value="1"/>
</dbReference>
<dbReference type="Pfam" id="PF01037">
    <property type="entry name" value="AsnC_trans_reg"/>
    <property type="match status" value="1"/>
</dbReference>
<sequence>MDSLDYKIISAIMNNGRITWSELAGLLGLSSPATADRVRRLEEQGVITGYTALIDAESAGYGLAALIAVSLERPEHRQGFIELVRKLPEVQECHHTAGDDDYILKLRCRGTRDLDRIISEEIKGLPGIVRTRTTIILGTVKETPHVPLPPAERTP</sequence>
<dbReference type="PANTHER" id="PTHR30154">
    <property type="entry name" value="LEUCINE-RESPONSIVE REGULATORY PROTEIN"/>
    <property type="match status" value="1"/>
</dbReference>
<dbReference type="KEGG" id="pbd:PBOR_12675"/>
<dbReference type="GO" id="GO:0005829">
    <property type="term" value="C:cytosol"/>
    <property type="evidence" value="ECO:0007669"/>
    <property type="project" value="TreeGrafter"/>
</dbReference>
<dbReference type="InterPro" id="IPR019885">
    <property type="entry name" value="Tscrpt_reg_HTH_AsnC-type_CS"/>
</dbReference>
<dbReference type="InterPro" id="IPR011991">
    <property type="entry name" value="ArsR-like_HTH"/>
</dbReference>
<keyword evidence="6" id="KW-1185">Reference proteome</keyword>
<evidence type="ECO:0000256" key="2">
    <source>
        <dbReference type="ARBA" id="ARBA00023125"/>
    </source>
</evidence>
<dbReference type="GO" id="GO:0043565">
    <property type="term" value="F:sequence-specific DNA binding"/>
    <property type="evidence" value="ECO:0007669"/>
    <property type="project" value="InterPro"/>
</dbReference>
<dbReference type="Proteomes" id="UP000029518">
    <property type="component" value="Chromosome"/>
</dbReference>
<dbReference type="PANTHER" id="PTHR30154:SF34">
    <property type="entry name" value="TRANSCRIPTIONAL REGULATOR AZLB"/>
    <property type="match status" value="1"/>
</dbReference>
<dbReference type="InterPro" id="IPR011008">
    <property type="entry name" value="Dimeric_a/b-barrel"/>
</dbReference>
<dbReference type="InterPro" id="IPR000485">
    <property type="entry name" value="AsnC-type_HTH_dom"/>
</dbReference>